<sequence>MSRVPRIFLTIVSHCLPIRVVTPFLLFILLFSPGSFSLQGQILPDYNWLRKVDLPTVSGSSLNTEDITIAIAHDRAGNIYTLTVGSGVDKRDPEGNLLQKAFIPGSRMDSPRDLVVDDEGLIYVADYLAAGDDFRDNGKIRVFDGTGNYLPEKTFFTSFYRPLGLDLSGDKVYVAEYYDGLQGPEIGSTFSRVRIYDKNSGSLLKESKQVDIPLRIAVNSTGRVYVSQAGAANPAVLIFDENLNPSGQLPNITSPGSVLLDDLDFIHIIEYGNRIKFSEFINFDNLG</sequence>
<dbReference type="InterPro" id="IPR050952">
    <property type="entry name" value="TRIM-NHL_E3_ligases"/>
</dbReference>
<dbReference type="InterPro" id="IPR011042">
    <property type="entry name" value="6-blade_b-propeller_TolB-like"/>
</dbReference>
<keyword evidence="1" id="KW-0472">Membrane</keyword>
<keyword evidence="1" id="KW-0812">Transmembrane</keyword>
<dbReference type="PANTHER" id="PTHR24104:SF25">
    <property type="entry name" value="PROTEIN LIN-41"/>
    <property type="match status" value="1"/>
</dbReference>
<proteinExistence type="predicted"/>
<dbReference type="EMBL" id="DSEE01000492">
    <property type="protein sequence ID" value="HER40915.1"/>
    <property type="molecule type" value="Genomic_DNA"/>
</dbReference>
<dbReference type="Proteomes" id="UP000885753">
    <property type="component" value="Unassembled WGS sequence"/>
</dbReference>
<dbReference type="GO" id="GO:0008270">
    <property type="term" value="F:zinc ion binding"/>
    <property type="evidence" value="ECO:0007669"/>
    <property type="project" value="UniProtKB-KW"/>
</dbReference>
<gene>
    <name evidence="2" type="ORF">ENO10_06815</name>
</gene>
<evidence type="ECO:0000313" key="2">
    <source>
        <dbReference type="EMBL" id="HER40915.1"/>
    </source>
</evidence>
<dbReference type="PANTHER" id="PTHR24104">
    <property type="entry name" value="E3 UBIQUITIN-PROTEIN LIGASE NHLRC1-RELATED"/>
    <property type="match status" value="1"/>
</dbReference>
<reference evidence="2" key="1">
    <citation type="journal article" date="2020" name="mSystems">
        <title>Genome- and Community-Level Interaction Insights into Carbon Utilization and Element Cycling Functions of Hydrothermarchaeota in Hydrothermal Sediment.</title>
        <authorList>
            <person name="Zhou Z."/>
            <person name="Liu Y."/>
            <person name="Xu W."/>
            <person name="Pan J."/>
            <person name="Luo Z.H."/>
            <person name="Li M."/>
        </authorList>
    </citation>
    <scope>NUCLEOTIDE SEQUENCE [LARGE SCALE GENOMIC DNA]</scope>
    <source>
        <strain evidence="2">SpSt-1235</strain>
    </source>
</reference>
<keyword evidence="1" id="KW-1133">Transmembrane helix</keyword>
<evidence type="ECO:0008006" key="3">
    <source>
        <dbReference type="Google" id="ProtNLM"/>
    </source>
</evidence>
<evidence type="ECO:0000256" key="1">
    <source>
        <dbReference type="SAM" id="Phobius"/>
    </source>
</evidence>
<name>A0A7C2RQV8_9FLAO</name>
<comment type="caution">
    <text evidence="2">The sequence shown here is derived from an EMBL/GenBank/DDBJ whole genome shotgun (WGS) entry which is preliminary data.</text>
</comment>
<dbReference type="SUPFAM" id="SSF63829">
    <property type="entry name" value="Calcium-dependent phosphotriesterase"/>
    <property type="match status" value="1"/>
</dbReference>
<feature type="transmembrane region" description="Helical" evidence="1">
    <location>
        <begin position="7"/>
        <end position="31"/>
    </location>
</feature>
<accession>A0A7C2RQV8</accession>
<dbReference type="AlphaFoldDB" id="A0A7C2RQV8"/>
<feature type="non-terminal residue" evidence="2">
    <location>
        <position position="287"/>
    </location>
</feature>
<organism evidence="2">
    <name type="scientific">Salinimicrobium catena</name>
    <dbReference type="NCBI Taxonomy" id="390640"/>
    <lineage>
        <taxon>Bacteria</taxon>
        <taxon>Pseudomonadati</taxon>
        <taxon>Bacteroidota</taxon>
        <taxon>Flavobacteriia</taxon>
        <taxon>Flavobacteriales</taxon>
        <taxon>Flavobacteriaceae</taxon>
        <taxon>Salinimicrobium</taxon>
    </lineage>
</organism>
<protein>
    <recommendedName>
        <fullName evidence="3">SMP-30/Gluconolactonase/LRE-like region domain-containing protein</fullName>
    </recommendedName>
</protein>
<dbReference type="Gene3D" id="2.120.10.30">
    <property type="entry name" value="TolB, C-terminal domain"/>
    <property type="match status" value="1"/>
</dbReference>